<sequence>MVFAQPIIYLETSSAQVFSLVISVERNVNGSVRSALDLNQAITFPTDFPVDFVFQLSFKGFDD</sequence>
<gene>
    <name evidence="1" type="ORF">YC6258_00765</name>
</gene>
<dbReference type="HOGENOM" id="CLU_2879575_0_0_6"/>
<dbReference type="AlphaFoldDB" id="A0A0C5UZU4"/>
<proteinExistence type="predicted"/>
<dbReference type="Proteomes" id="UP000032266">
    <property type="component" value="Chromosome"/>
</dbReference>
<protein>
    <submittedName>
        <fullName evidence="1">Uncharacterized protein</fullName>
    </submittedName>
</protein>
<dbReference type="STRING" id="1445510.YC6258_00765"/>
<reference evidence="1 2" key="1">
    <citation type="submission" date="2014-01" db="EMBL/GenBank/DDBJ databases">
        <title>Full genme sequencing of cellulolytic bacterium Gynuella sunshinyii YC6258T gen. nov., sp. nov.</title>
        <authorList>
            <person name="Khan H."/>
            <person name="Chung E.J."/>
            <person name="Chung Y.R."/>
        </authorList>
    </citation>
    <scope>NUCLEOTIDE SEQUENCE [LARGE SCALE GENOMIC DNA]</scope>
    <source>
        <strain evidence="1 2">YC6258</strain>
    </source>
</reference>
<organism evidence="1 2">
    <name type="scientific">Gynuella sunshinyii YC6258</name>
    <dbReference type="NCBI Taxonomy" id="1445510"/>
    <lineage>
        <taxon>Bacteria</taxon>
        <taxon>Pseudomonadati</taxon>
        <taxon>Pseudomonadota</taxon>
        <taxon>Gammaproteobacteria</taxon>
        <taxon>Oceanospirillales</taxon>
        <taxon>Saccharospirillaceae</taxon>
        <taxon>Gynuella</taxon>
    </lineage>
</organism>
<evidence type="ECO:0000313" key="2">
    <source>
        <dbReference type="Proteomes" id="UP000032266"/>
    </source>
</evidence>
<dbReference type="KEGG" id="gsn:YC6258_00765"/>
<accession>A0A0C5UZU4</accession>
<evidence type="ECO:0000313" key="1">
    <source>
        <dbReference type="EMBL" id="AJQ92815.1"/>
    </source>
</evidence>
<dbReference type="EMBL" id="CP007142">
    <property type="protein sequence ID" value="AJQ92815.1"/>
    <property type="molecule type" value="Genomic_DNA"/>
</dbReference>
<keyword evidence="2" id="KW-1185">Reference proteome</keyword>
<name>A0A0C5UZU4_9GAMM</name>